<proteinExistence type="inferred from homology"/>
<dbReference type="InterPro" id="IPR035979">
    <property type="entry name" value="RBD_domain_sf"/>
</dbReference>
<name>A0A194QU79_PAPMA</name>
<accession>A0A194QU79</accession>
<dbReference type="GO" id="GO:0003676">
    <property type="term" value="F:nucleic acid binding"/>
    <property type="evidence" value="ECO:0007669"/>
    <property type="project" value="InterPro"/>
</dbReference>
<sequence>MCVGPQSTGWGSLDPKAMTQGAMAGAAAALTHRRCARAHWSRRCELAGQSLLLGERSPAPPLPLGNCLNSRPLPPLAVSLALMRSVPSPQSDSFAILLQELRFALQMIIISRCRRASSNKVWLARAPPRRRRVAARSSGEKSAHQTSIGSALCTNVPDGLFDTPSAKKHFSKFGRVQKIKFLPKKQMCIVEYEQLSGAEQAVLNAGAFDGFMFDVTRTKTRIRHKKDEDPEWLPDPELEKELSAMRGGSTYRVPRQKAMEIDPVVRNVKIPSPRTSKMNVRKTIPIARPKHKINAPPSSIETPAVIIAATTTLSTSEAAAELHQLRSRVSQSADEQWRTLDARDSWGGAGSRVKVGGATIGTCPDMCPEKELLHRKAEHQVMTLETVADSDGQLESWRAVKQYSRSSADQEIPMCYELRPAHVLARTCAYLLNEIADTDRQVTLADWFHFMWDRFRGIRKDITQQALCCAESIRLVEMCARFHAHCAARLADLAHTQFDQKLNTDNLTKCLQTLKHMYADVGPELKPREAEFRGYIALLNLGDSNFWWEIKQLPEEIQKSDSITFAIQVFTALDNNNYIRFFRLVKEKANYLQACILLRYFNDVRARALARIVKAYAPRGGSKFPAEDIMNALAFESVDSMRSFIDHYGLRFSKIDTELTVILDRNQFIEDSDPYPLSRAAKLIETKRKSTVGEVIAGGPVPKHDYRNHVLYSSFNKDGTLKETALLAEDLGYNTINDTNKDITLLKAEIRKLACNSDGRNIYDAYDTRDSAKIVKEKRKNIVVEISQPKTIPNKIVPAVRNETVKKIFSFKPAILVAPSEVIKGFKINDTRNIFSFSKPQQVTETKNVFKISKSQEITENKSIFTFSKHAEVTASKHLFTFSKPQVVSDSEINKGKTLLQSYVFKKPIIVEYNKNLDLSSRDGNNLNGGFNSSDIFKGKSSRLNNSRSAKSDKPDIQSVTQNTDSKLSPGSLFKKAHTEADEIFASGKASKDIYEFEEEDYPIKTFNEEKTKTAKKKMEEETKREEEKKRKLEERKNEELKKKKAEEDKKAELKRKAEMEKTFKETVEKNSEALVDELIGIVTKETVQNLIEEEVQSLKDVIENSEKIIEELLNDLCKEICTSEVNAEFFWAKKLMKKWFYVWQKQCVKNIKRRSFLEDTPVWLTNFTPAEEARNLNRVMKISPLKSMKLYGFKRFKVSEPDEMSSLKPYNVLEIIRSTLLKRMKEINYPYDKCFFWKITLVVPGSEKWLYRRVNVESWILEVFGDKNKNNNSDGLINVTRQTWNNLMDFAISIGLANKKLLSKHREAIEGTNGFLFYAEEKEVDLLNAIEETMKCTYSYQSVPVAVIVPTWDEAAINNIKEKLDMLVNKNVISCFKIFLVQKVKLNESLDLCTKSALKWLAKNCPKSPPIEIDHLKSICQRYLGNEIWQRLRCETDSRMEIVKQDLNKLVNCYNVAVDKLTDVITNTDIFNYPSFPLEFDQYLDHSSPYPKPYEFISSNVKQNENVLAIKAFMKKLKLVQSVTEFKPVNAINMEQQIQIYCNQVECLENPQKVAYKVIATLPNEFYNTQIPSAEFKKIFQKYSLIDFLNIVVYEKINSLHNFDNLCAIYEKASLEEYRNVHWLYDIFSGMMKHKAVDYDEDIDHFIKAKRRKLDGNEIENYMLEDKDYEKFETSLEAANASITSLKNYKDEVDNLEKQLEDEKKKSDVLDNMLQMALFNT</sequence>
<dbReference type="GO" id="GO:0070390">
    <property type="term" value="C:transcription export complex 2"/>
    <property type="evidence" value="ECO:0007669"/>
    <property type="project" value="TreeGrafter"/>
</dbReference>
<feature type="compositionally biased region" description="Polar residues" evidence="3">
    <location>
        <begin position="958"/>
        <end position="969"/>
    </location>
</feature>
<dbReference type="SUPFAM" id="SSF54928">
    <property type="entry name" value="RNA-binding domain, RBD"/>
    <property type="match status" value="1"/>
</dbReference>
<dbReference type="GO" id="GO:0006406">
    <property type="term" value="P:mRNA export from nucleus"/>
    <property type="evidence" value="ECO:0007669"/>
    <property type="project" value="TreeGrafter"/>
</dbReference>
<feature type="region of interest" description="Disordered" evidence="3">
    <location>
        <begin position="1012"/>
        <end position="1050"/>
    </location>
</feature>
<dbReference type="InterPro" id="IPR005062">
    <property type="entry name" value="SAC3/GANP/THP3_conserved"/>
</dbReference>
<dbReference type="Pfam" id="PF03399">
    <property type="entry name" value="SAC3_GANP"/>
    <property type="match status" value="1"/>
</dbReference>
<evidence type="ECO:0000313" key="5">
    <source>
        <dbReference type="EMBL" id="KPJ08545.1"/>
    </source>
</evidence>
<dbReference type="InParanoid" id="A0A194QU79"/>
<feature type="domain" description="PCI" evidence="4">
    <location>
        <begin position="499"/>
        <end position="677"/>
    </location>
</feature>
<evidence type="ECO:0000256" key="3">
    <source>
        <dbReference type="SAM" id="MobiDB-lite"/>
    </source>
</evidence>
<feature type="coiled-coil region" evidence="2">
    <location>
        <begin position="1680"/>
        <end position="1714"/>
    </location>
</feature>
<gene>
    <name evidence="5" type="ORF">RR48_12298</name>
</gene>
<comment type="similarity">
    <text evidence="1">Belongs to the SAC3 family.</text>
</comment>
<dbReference type="PANTHER" id="PTHR12436:SF3">
    <property type="entry name" value="GERMINAL-CENTER ASSOCIATED NUCLEAR PROTEIN"/>
    <property type="match status" value="1"/>
</dbReference>
<reference evidence="5 6" key="1">
    <citation type="journal article" date="2015" name="Nat. Commun.">
        <title>Outbred genome sequencing and CRISPR/Cas9 gene editing in butterflies.</title>
        <authorList>
            <person name="Li X."/>
            <person name="Fan D."/>
            <person name="Zhang W."/>
            <person name="Liu G."/>
            <person name="Zhang L."/>
            <person name="Zhao L."/>
            <person name="Fang X."/>
            <person name="Chen L."/>
            <person name="Dong Y."/>
            <person name="Chen Y."/>
            <person name="Ding Y."/>
            <person name="Zhao R."/>
            <person name="Feng M."/>
            <person name="Zhu Y."/>
            <person name="Feng Y."/>
            <person name="Jiang X."/>
            <person name="Zhu D."/>
            <person name="Xiang H."/>
            <person name="Feng X."/>
            <person name="Li S."/>
            <person name="Wang J."/>
            <person name="Zhang G."/>
            <person name="Kronforst M.R."/>
            <person name="Wang W."/>
        </authorList>
    </citation>
    <scope>NUCLEOTIDE SEQUENCE [LARGE SCALE GENOMIC DNA]</scope>
    <source>
        <strain evidence="5">Ya'a_city_454_Pm</strain>
        <tissue evidence="5">Whole body</tissue>
    </source>
</reference>
<protein>
    <submittedName>
        <fullName evidence="5">Protein xmas-2</fullName>
    </submittedName>
</protein>
<dbReference type="PROSITE" id="PS50250">
    <property type="entry name" value="PCI"/>
    <property type="match status" value="1"/>
</dbReference>
<dbReference type="InterPro" id="IPR045107">
    <property type="entry name" value="SAC3/GANP/THP3"/>
</dbReference>
<dbReference type="GO" id="GO:0005737">
    <property type="term" value="C:cytoplasm"/>
    <property type="evidence" value="ECO:0007669"/>
    <property type="project" value="TreeGrafter"/>
</dbReference>
<evidence type="ECO:0000259" key="4">
    <source>
        <dbReference type="PROSITE" id="PS50250"/>
    </source>
</evidence>
<dbReference type="Gene3D" id="1.25.40.990">
    <property type="match status" value="1"/>
</dbReference>
<evidence type="ECO:0000256" key="2">
    <source>
        <dbReference type="SAM" id="Coils"/>
    </source>
</evidence>
<organism evidence="5 6">
    <name type="scientific">Papilio machaon</name>
    <name type="common">Old World swallowtail butterfly</name>
    <dbReference type="NCBI Taxonomy" id="76193"/>
    <lineage>
        <taxon>Eukaryota</taxon>
        <taxon>Metazoa</taxon>
        <taxon>Ecdysozoa</taxon>
        <taxon>Arthropoda</taxon>
        <taxon>Hexapoda</taxon>
        <taxon>Insecta</taxon>
        <taxon>Pterygota</taxon>
        <taxon>Neoptera</taxon>
        <taxon>Endopterygota</taxon>
        <taxon>Lepidoptera</taxon>
        <taxon>Glossata</taxon>
        <taxon>Ditrysia</taxon>
        <taxon>Papilionoidea</taxon>
        <taxon>Papilionidae</taxon>
        <taxon>Papilioninae</taxon>
        <taxon>Papilio</taxon>
    </lineage>
</organism>
<evidence type="ECO:0000313" key="6">
    <source>
        <dbReference type="Proteomes" id="UP000053240"/>
    </source>
</evidence>
<dbReference type="STRING" id="76193.A0A194QU79"/>
<dbReference type="Gene3D" id="3.30.70.330">
    <property type="match status" value="1"/>
</dbReference>
<dbReference type="InterPro" id="IPR000717">
    <property type="entry name" value="PCI_dom"/>
</dbReference>
<keyword evidence="2" id="KW-0175">Coiled coil</keyword>
<dbReference type="InterPro" id="IPR012677">
    <property type="entry name" value="Nucleotide-bd_a/b_plait_sf"/>
</dbReference>
<dbReference type="EMBL" id="KQ461154">
    <property type="protein sequence ID" value="KPJ08545.1"/>
    <property type="molecule type" value="Genomic_DNA"/>
</dbReference>
<keyword evidence="6" id="KW-1185">Reference proteome</keyword>
<dbReference type="PANTHER" id="PTHR12436">
    <property type="entry name" value="80 KDA MCM3-ASSOCIATED PROTEIN"/>
    <property type="match status" value="1"/>
</dbReference>
<dbReference type="Proteomes" id="UP000053240">
    <property type="component" value="Unassembled WGS sequence"/>
</dbReference>
<evidence type="ECO:0000256" key="1">
    <source>
        <dbReference type="ARBA" id="ARBA00038443"/>
    </source>
</evidence>
<feature type="region of interest" description="Disordered" evidence="3">
    <location>
        <begin position="938"/>
        <end position="972"/>
    </location>
</feature>